<reference evidence="1" key="1">
    <citation type="journal article" date="2020" name="mSystems">
        <title>Genome- and Community-Level Interaction Insights into Carbon Utilization and Element Cycling Functions of Hydrothermarchaeota in Hydrothermal Sediment.</title>
        <authorList>
            <person name="Zhou Z."/>
            <person name="Liu Y."/>
            <person name="Xu W."/>
            <person name="Pan J."/>
            <person name="Luo Z.H."/>
            <person name="Li M."/>
        </authorList>
    </citation>
    <scope>NUCLEOTIDE SEQUENCE [LARGE SCALE GENOMIC DNA]</scope>
    <source>
        <strain evidence="1">SpSt-774</strain>
    </source>
</reference>
<sequence length="245" mass="29002">MKQYEAVIRVMEENGGYATLGFLYQEALKIPNVKWGTKTPFASIRRIVQDKRFFFKIKPGLWALKSYANRLPDNLLSLIEEDRKEKLEGQFTHSYFQGLVVEIGNLKGFLTYVPTQDQNKKFLNKNLGEVIKLKTMLEFTYNSVLEKVKSIDVWWFNERNFPAYVFEIEHTSDFRNALIKFLELQDFKAEMVIVSSEKRKNEFVSRIKFTSFAPIKDRVIYMTYDYISQWHSKLNELILTEKIIS</sequence>
<accession>A0A7C4TCX3</accession>
<proteinExistence type="predicted"/>
<evidence type="ECO:0008006" key="2">
    <source>
        <dbReference type="Google" id="ProtNLM"/>
    </source>
</evidence>
<comment type="caution">
    <text evidence="1">The sequence shown here is derived from an EMBL/GenBank/DDBJ whole genome shotgun (WGS) entry which is preliminary data.</text>
</comment>
<dbReference type="EMBL" id="DTGZ01000174">
    <property type="protein sequence ID" value="HGV98444.1"/>
    <property type="molecule type" value="Genomic_DNA"/>
</dbReference>
<evidence type="ECO:0000313" key="1">
    <source>
        <dbReference type="EMBL" id="HGV98444.1"/>
    </source>
</evidence>
<protein>
    <recommendedName>
        <fullName evidence="2">HTH HARE-type domain-containing protein</fullName>
    </recommendedName>
</protein>
<organism evidence="1">
    <name type="scientific">candidate division WOR-3 bacterium</name>
    <dbReference type="NCBI Taxonomy" id="2052148"/>
    <lineage>
        <taxon>Bacteria</taxon>
        <taxon>Bacteria division WOR-3</taxon>
    </lineage>
</organism>
<gene>
    <name evidence="1" type="ORF">ENV60_09155</name>
</gene>
<name>A0A7C4TCX3_UNCW3</name>
<dbReference type="AlphaFoldDB" id="A0A7C4TCX3"/>